<evidence type="ECO:0000256" key="2">
    <source>
        <dbReference type="ARBA" id="ARBA00022475"/>
    </source>
</evidence>
<dbReference type="PhylomeDB" id="A7SRB7"/>
<feature type="non-terminal residue" evidence="12">
    <location>
        <position position="1"/>
    </location>
</feature>
<keyword evidence="8 9" id="KW-0807">Transducer</keyword>
<proteinExistence type="inferred from homology"/>
<evidence type="ECO:0000256" key="4">
    <source>
        <dbReference type="ARBA" id="ARBA00022989"/>
    </source>
</evidence>
<dbReference type="InParanoid" id="A7SRB7"/>
<dbReference type="Pfam" id="PF00001">
    <property type="entry name" value="7tm_1"/>
    <property type="match status" value="1"/>
</dbReference>
<dbReference type="InterPro" id="IPR017452">
    <property type="entry name" value="GPCR_Rhodpsn_7TM"/>
</dbReference>
<keyword evidence="2" id="KW-1003">Cell membrane</keyword>
<keyword evidence="7 9" id="KW-0675">Receptor</keyword>
<dbReference type="PANTHER" id="PTHR24247:SF278">
    <property type="entry name" value="HISTAMINE H2 RECEPTOR"/>
    <property type="match status" value="1"/>
</dbReference>
<sequence length="122" mass="13440">VVLAVLLDPNKDLRSPFNYFIANLAFADLVVGLVTEPVAIIHHFQIGLGVLEIGSSVIHMSFFISCTASVLSLSVLTLDRYIAITSPFKYKTKLNPGHAAILCAIVWTISIVFPFLYFHIGY</sequence>
<evidence type="ECO:0000259" key="11">
    <source>
        <dbReference type="PROSITE" id="PS50262"/>
    </source>
</evidence>
<keyword evidence="4 10" id="KW-1133">Transmembrane helix</keyword>
<dbReference type="Proteomes" id="UP000001593">
    <property type="component" value="Unassembled WGS sequence"/>
</dbReference>
<dbReference type="OMA" id="ENQCTEV"/>
<keyword evidence="6 10" id="KW-0472">Membrane</keyword>
<keyword evidence="5 9" id="KW-0297">G-protein coupled receptor</keyword>
<feature type="transmembrane region" description="Helical" evidence="10">
    <location>
        <begin position="20"/>
        <end position="44"/>
    </location>
</feature>
<dbReference type="GO" id="GO:0005886">
    <property type="term" value="C:plasma membrane"/>
    <property type="evidence" value="ECO:0007669"/>
    <property type="project" value="UniProtKB-SubCell"/>
</dbReference>
<dbReference type="PROSITE" id="PS50262">
    <property type="entry name" value="G_PROTEIN_RECEP_F1_2"/>
    <property type="match status" value="1"/>
</dbReference>
<name>A7SRB7_NEMVE</name>
<dbReference type="Gene3D" id="1.20.1070.10">
    <property type="entry name" value="Rhodopsin 7-helix transmembrane proteins"/>
    <property type="match status" value="1"/>
</dbReference>
<evidence type="ECO:0000256" key="5">
    <source>
        <dbReference type="ARBA" id="ARBA00023040"/>
    </source>
</evidence>
<evidence type="ECO:0000313" key="13">
    <source>
        <dbReference type="Proteomes" id="UP000001593"/>
    </source>
</evidence>
<dbReference type="PROSITE" id="PS00237">
    <property type="entry name" value="G_PROTEIN_RECEP_F1_1"/>
    <property type="match status" value="1"/>
</dbReference>
<keyword evidence="3 9" id="KW-0812">Transmembrane</keyword>
<evidence type="ECO:0000256" key="7">
    <source>
        <dbReference type="ARBA" id="ARBA00023170"/>
    </source>
</evidence>
<accession>A7SRB7</accession>
<dbReference type="AlphaFoldDB" id="A7SRB7"/>
<evidence type="ECO:0000256" key="6">
    <source>
        <dbReference type="ARBA" id="ARBA00023136"/>
    </source>
</evidence>
<protein>
    <recommendedName>
        <fullName evidence="11">G-protein coupled receptors family 1 profile domain-containing protein</fullName>
    </recommendedName>
</protein>
<dbReference type="PRINTS" id="PR00237">
    <property type="entry name" value="GPCRRHODOPSN"/>
</dbReference>
<evidence type="ECO:0000313" key="12">
    <source>
        <dbReference type="EMBL" id="EDO33749.1"/>
    </source>
</evidence>
<evidence type="ECO:0000256" key="1">
    <source>
        <dbReference type="ARBA" id="ARBA00004651"/>
    </source>
</evidence>
<feature type="transmembrane region" description="Helical" evidence="10">
    <location>
        <begin position="56"/>
        <end position="78"/>
    </location>
</feature>
<dbReference type="GO" id="GO:0004930">
    <property type="term" value="F:G protein-coupled receptor activity"/>
    <property type="evidence" value="ECO:0007669"/>
    <property type="project" value="UniProtKB-KW"/>
</dbReference>
<keyword evidence="13" id="KW-1185">Reference proteome</keyword>
<dbReference type="HOGENOM" id="CLU_009579_29_8_1"/>
<evidence type="ECO:0000256" key="9">
    <source>
        <dbReference type="RuleBase" id="RU000688"/>
    </source>
</evidence>
<comment type="similarity">
    <text evidence="9">Belongs to the G-protein coupled receptor 1 family.</text>
</comment>
<evidence type="ECO:0000256" key="10">
    <source>
        <dbReference type="SAM" id="Phobius"/>
    </source>
</evidence>
<feature type="domain" description="G-protein coupled receptors family 1 profile" evidence="11">
    <location>
        <begin position="1"/>
        <end position="122"/>
    </location>
</feature>
<feature type="transmembrane region" description="Helical" evidence="10">
    <location>
        <begin position="99"/>
        <end position="120"/>
    </location>
</feature>
<reference evidence="12 13" key="1">
    <citation type="journal article" date="2007" name="Science">
        <title>Sea anemone genome reveals ancestral eumetazoan gene repertoire and genomic organization.</title>
        <authorList>
            <person name="Putnam N.H."/>
            <person name="Srivastava M."/>
            <person name="Hellsten U."/>
            <person name="Dirks B."/>
            <person name="Chapman J."/>
            <person name="Salamov A."/>
            <person name="Terry A."/>
            <person name="Shapiro H."/>
            <person name="Lindquist E."/>
            <person name="Kapitonov V.V."/>
            <person name="Jurka J."/>
            <person name="Genikhovich G."/>
            <person name="Grigoriev I.V."/>
            <person name="Lucas S.M."/>
            <person name="Steele R.E."/>
            <person name="Finnerty J.R."/>
            <person name="Technau U."/>
            <person name="Martindale M.Q."/>
            <person name="Rokhsar D.S."/>
        </authorList>
    </citation>
    <scope>NUCLEOTIDE SEQUENCE [LARGE SCALE GENOMIC DNA]</scope>
    <source>
        <strain evidence="13">CH2 X CH6</strain>
    </source>
</reference>
<dbReference type="PANTHER" id="PTHR24247">
    <property type="entry name" value="5-HYDROXYTRYPTAMINE RECEPTOR"/>
    <property type="match status" value="1"/>
</dbReference>
<dbReference type="eggNOG" id="KOG3656">
    <property type="taxonomic scope" value="Eukaryota"/>
</dbReference>
<comment type="subcellular location">
    <subcellularLocation>
        <location evidence="1">Cell membrane</location>
        <topology evidence="1">Multi-pass membrane protein</topology>
    </subcellularLocation>
</comment>
<dbReference type="EMBL" id="DS469759">
    <property type="protein sequence ID" value="EDO33749.1"/>
    <property type="molecule type" value="Genomic_DNA"/>
</dbReference>
<feature type="non-terminal residue" evidence="12">
    <location>
        <position position="122"/>
    </location>
</feature>
<evidence type="ECO:0000256" key="8">
    <source>
        <dbReference type="ARBA" id="ARBA00023224"/>
    </source>
</evidence>
<organism evidence="12 13">
    <name type="scientific">Nematostella vectensis</name>
    <name type="common">Starlet sea anemone</name>
    <dbReference type="NCBI Taxonomy" id="45351"/>
    <lineage>
        <taxon>Eukaryota</taxon>
        <taxon>Metazoa</taxon>
        <taxon>Cnidaria</taxon>
        <taxon>Anthozoa</taxon>
        <taxon>Hexacorallia</taxon>
        <taxon>Actiniaria</taxon>
        <taxon>Edwardsiidae</taxon>
        <taxon>Nematostella</taxon>
    </lineage>
</organism>
<evidence type="ECO:0000256" key="3">
    <source>
        <dbReference type="ARBA" id="ARBA00022692"/>
    </source>
</evidence>
<gene>
    <name evidence="12" type="ORF">NEMVEDRAFT_v1g128665</name>
</gene>
<dbReference type="SUPFAM" id="SSF81321">
    <property type="entry name" value="Family A G protein-coupled receptor-like"/>
    <property type="match status" value="1"/>
</dbReference>
<dbReference type="STRING" id="45351.A7SRB7"/>
<dbReference type="InterPro" id="IPR000276">
    <property type="entry name" value="GPCR_Rhodpsn"/>
</dbReference>